<dbReference type="CDD" id="cd17323">
    <property type="entry name" value="MFS_Tpo1_MDR_like"/>
    <property type="match status" value="1"/>
</dbReference>
<dbReference type="PROSITE" id="PS50850">
    <property type="entry name" value="MFS"/>
    <property type="match status" value="1"/>
</dbReference>
<dbReference type="InterPro" id="IPR036259">
    <property type="entry name" value="MFS_trans_sf"/>
</dbReference>
<name>A0A0D2F0B0_CLAB1</name>
<dbReference type="FunFam" id="1.20.1250.20:FF:000011">
    <property type="entry name" value="MFS multidrug transporter, putative"/>
    <property type="match status" value="1"/>
</dbReference>
<dbReference type="PANTHER" id="PTHR23502:SF68">
    <property type="entry name" value="MULTIDRUG TRANSPORTER, PUTATIVE (AFU_ORTHOLOGUE AFUA_3G01120)-RELATED"/>
    <property type="match status" value="1"/>
</dbReference>
<dbReference type="HOGENOM" id="CLU_008455_1_1_1"/>
<feature type="transmembrane region" description="Helical" evidence="7">
    <location>
        <begin position="140"/>
        <end position="160"/>
    </location>
</feature>
<dbReference type="EMBL" id="KN846984">
    <property type="protein sequence ID" value="KIW95631.1"/>
    <property type="molecule type" value="Genomic_DNA"/>
</dbReference>
<feature type="transmembrane region" description="Helical" evidence="7">
    <location>
        <begin position="232"/>
        <end position="255"/>
    </location>
</feature>
<feature type="transmembrane region" description="Helical" evidence="7">
    <location>
        <begin position="375"/>
        <end position="394"/>
    </location>
</feature>
<comment type="similarity">
    <text evidence="2">Belongs to the major facilitator superfamily.</text>
</comment>
<dbReference type="Gene3D" id="1.20.1250.20">
    <property type="entry name" value="MFS general substrate transporter like domains"/>
    <property type="match status" value="1"/>
</dbReference>
<feature type="compositionally biased region" description="Polar residues" evidence="6">
    <location>
        <begin position="37"/>
        <end position="47"/>
    </location>
</feature>
<protein>
    <recommendedName>
        <fullName evidence="8">Major facilitator superfamily (MFS) profile domain-containing protein</fullName>
    </recommendedName>
</protein>
<evidence type="ECO:0000256" key="5">
    <source>
        <dbReference type="ARBA" id="ARBA00023136"/>
    </source>
</evidence>
<gene>
    <name evidence="9" type="ORF">Z519_04216</name>
</gene>
<evidence type="ECO:0000256" key="7">
    <source>
        <dbReference type="SAM" id="Phobius"/>
    </source>
</evidence>
<feature type="region of interest" description="Disordered" evidence="6">
    <location>
        <begin position="23"/>
        <end position="95"/>
    </location>
</feature>
<evidence type="ECO:0000256" key="3">
    <source>
        <dbReference type="ARBA" id="ARBA00022692"/>
    </source>
</evidence>
<dbReference type="GO" id="GO:0016020">
    <property type="term" value="C:membrane"/>
    <property type="evidence" value="ECO:0007669"/>
    <property type="project" value="UniProtKB-SubCell"/>
</dbReference>
<feature type="transmembrane region" description="Helical" evidence="7">
    <location>
        <begin position="172"/>
        <end position="192"/>
    </location>
</feature>
<keyword evidence="3 7" id="KW-0812">Transmembrane</keyword>
<dbReference type="GO" id="GO:0022857">
    <property type="term" value="F:transmembrane transporter activity"/>
    <property type="evidence" value="ECO:0007669"/>
    <property type="project" value="InterPro"/>
</dbReference>
<sequence>MVDAQANSVKVEEFRLEAALTSCEKANWPRESEENDTAGQTSVQNIDGNGHDEPRPNIYDDDVEKGRGGVGDETKTNPGFLVGWDEPEDKDPANPLNWTPLRKWGIIAVLSSITFLTPLASSMFAPGVPQVMNDFGNDSSILATFVVSIFVLGFAIGPLLLAPLSEIIGRTVVYHVCNVGFIGFNVACALAANMDMLVAFRFVAGFVGVAAITCGSGSIADMIPQKERGRAMAAWSMGPLLGPILGPVAGGFLVQAKGWRWSFWVIAICAAAVTVAAFLVLRESYAPVLLARKARELREKRGNPLYRSKLDNGETQKQLWTRSLVRPAKMLLLSPIVSLMSVYVAVMYGLLYILFTTFTFVYQDQYGFSASSAGLSFLGAGIGTLLGLFFVGVVSDRVVKKAIAIRGSAMPEDRLPWIVIVPAGLCLPVGLFIYGWGVDRRVHWIVPMIGNAITGFGMMGELMCIQTYLVDAFTSHAASAIAANAVLRSLLGALLPLCGLKVYNALGFGWGNSLLGFIALALAPLPVFFKLYGQRIRENPRWQVKF</sequence>
<keyword evidence="5 7" id="KW-0472">Membrane</keyword>
<feature type="transmembrane region" description="Helical" evidence="7">
    <location>
        <begin position="261"/>
        <end position="281"/>
    </location>
</feature>
<feature type="transmembrane region" description="Helical" evidence="7">
    <location>
        <begin position="198"/>
        <end position="220"/>
    </location>
</feature>
<feature type="transmembrane region" description="Helical" evidence="7">
    <location>
        <begin position="509"/>
        <end position="532"/>
    </location>
</feature>
<dbReference type="InterPro" id="IPR020846">
    <property type="entry name" value="MFS_dom"/>
</dbReference>
<dbReference type="SUPFAM" id="SSF103473">
    <property type="entry name" value="MFS general substrate transporter"/>
    <property type="match status" value="1"/>
</dbReference>
<dbReference type="Proteomes" id="UP000053789">
    <property type="component" value="Unassembled WGS sequence"/>
</dbReference>
<accession>A0A0D2F0B0</accession>
<dbReference type="VEuPathDB" id="FungiDB:Z519_04216"/>
<dbReference type="OrthoDB" id="5296287at2759"/>
<proteinExistence type="inferred from homology"/>
<evidence type="ECO:0000259" key="8">
    <source>
        <dbReference type="PROSITE" id="PS50850"/>
    </source>
</evidence>
<evidence type="ECO:0000313" key="10">
    <source>
        <dbReference type="Proteomes" id="UP000053789"/>
    </source>
</evidence>
<feature type="transmembrane region" description="Helical" evidence="7">
    <location>
        <begin position="442"/>
        <end position="465"/>
    </location>
</feature>
<comment type="subcellular location">
    <subcellularLocation>
        <location evidence="1">Membrane</location>
        <topology evidence="1">Multi-pass membrane protein</topology>
    </subcellularLocation>
</comment>
<keyword evidence="4 7" id="KW-1133">Transmembrane helix</keyword>
<feature type="transmembrane region" description="Helical" evidence="7">
    <location>
        <begin position="331"/>
        <end position="355"/>
    </location>
</feature>
<dbReference type="InterPro" id="IPR011701">
    <property type="entry name" value="MFS"/>
</dbReference>
<evidence type="ECO:0000256" key="2">
    <source>
        <dbReference type="ARBA" id="ARBA00008335"/>
    </source>
</evidence>
<dbReference type="GeneID" id="27697144"/>
<feature type="transmembrane region" description="Helical" evidence="7">
    <location>
        <begin position="415"/>
        <end position="436"/>
    </location>
</feature>
<feature type="transmembrane region" description="Helical" evidence="7">
    <location>
        <begin position="104"/>
        <end position="128"/>
    </location>
</feature>
<feature type="transmembrane region" description="Helical" evidence="7">
    <location>
        <begin position="477"/>
        <end position="497"/>
    </location>
</feature>
<feature type="compositionally biased region" description="Basic and acidic residues" evidence="6">
    <location>
        <begin position="64"/>
        <end position="75"/>
    </location>
</feature>
<dbReference type="AlphaFoldDB" id="A0A0D2F0B0"/>
<reference evidence="9" key="1">
    <citation type="submission" date="2015-01" db="EMBL/GenBank/DDBJ databases">
        <title>The Genome Sequence of Cladophialophora bantiana CBS 173.52.</title>
        <authorList>
            <consortium name="The Broad Institute Genomics Platform"/>
            <person name="Cuomo C."/>
            <person name="de Hoog S."/>
            <person name="Gorbushina A."/>
            <person name="Stielow B."/>
            <person name="Teixiera M."/>
            <person name="Abouelleil A."/>
            <person name="Chapman S.B."/>
            <person name="Priest M."/>
            <person name="Young S.K."/>
            <person name="Wortman J."/>
            <person name="Nusbaum C."/>
            <person name="Birren B."/>
        </authorList>
    </citation>
    <scope>NUCLEOTIDE SEQUENCE [LARGE SCALE GENOMIC DNA]</scope>
    <source>
        <strain evidence="9">CBS 173.52</strain>
    </source>
</reference>
<keyword evidence="10" id="KW-1185">Reference proteome</keyword>
<evidence type="ECO:0000313" key="9">
    <source>
        <dbReference type="EMBL" id="KIW95631.1"/>
    </source>
</evidence>
<dbReference type="RefSeq" id="XP_016622300.1">
    <property type="nucleotide sequence ID" value="XM_016761962.1"/>
</dbReference>
<evidence type="ECO:0000256" key="1">
    <source>
        <dbReference type="ARBA" id="ARBA00004141"/>
    </source>
</evidence>
<organism evidence="9 10">
    <name type="scientific">Cladophialophora bantiana (strain ATCC 10958 / CBS 173.52 / CDC B-1940 / NIH 8579)</name>
    <name type="common">Xylohypha bantiana</name>
    <dbReference type="NCBI Taxonomy" id="1442370"/>
    <lineage>
        <taxon>Eukaryota</taxon>
        <taxon>Fungi</taxon>
        <taxon>Dikarya</taxon>
        <taxon>Ascomycota</taxon>
        <taxon>Pezizomycotina</taxon>
        <taxon>Eurotiomycetes</taxon>
        <taxon>Chaetothyriomycetidae</taxon>
        <taxon>Chaetothyriales</taxon>
        <taxon>Herpotrichiellaceae</taxon>
        <taxon>Cladophialophora</taxon>
    </lineage>
</organism>
<evidence type="ECO:0000256" key="4">
    <source>
        <dbReference type="ARBA" id="ARBA00022989"/>
    </source>
</evidence>
<evidence type="ECO:0000256" key="6">
    <source>
        <dbReference type="SAM" id="MobiDB-lite"/>
    </source>
</evidence>
<dbReference type="PANTHER" id="PTHR23502">
    <property type="entry name" value="MAJOR FACILITATOR SUPERFAMILY"/>
    <property type="match status" value="1"/>
</dbReference>
<feature type="domain" description="Major facilitator superfamily (MFS) profile" evidence="8">
    <location>
        <begin position="106"/>
        <end position="536"/>
    </location>
</feature>
<dbReference type="Pfam" id="PF07690">
    <property type="entry name" value="MFS_1"/>
    <property type="match status" value="1"/>
</dbReference>